<dbReference type="PANTHER" id="PTHR12730:SF0">
    <property type="entry name" value="PROTEIN SDA1 HOMOLOG"/>
    <property type="match status" value="1"/>
</dbReference>
<name>A0A8S0PMX3_OLEEU</name>
<proteinExistence type="inferred from homology"/>
<reference evidence="3 4" key="1">
    <citation type="submission" date="2019-12" db="EMBL/GenBank/DDBJ databases">
        <authorList>
            <person name="Alioto T."/>
            <person name="Alioto T."/>
            <person name="Gomez Garrido J."/>
        </authorList>
    </citation>
    <scope>NUCLEOTIDE SEQUENCE [LARGE SCALE GENOMIC DNA]</scope>
</reference>
<dbReference type="GO" id="GO:0015031">
    <property type="term" value="P:protein transport"/>
    <property type="evidence" value="ECO:0007669"/>
    <property type="project" value="UniProtKB-KW"/>
</dbReference>
<dbReference type="GO" id="GO:0042273">
    <property type="term" value="P:ribosomal large subunit biogenesis"/>
    <property type="evidence" value="ECO:0007669"/>
    <property type="project" value="UniProtKB-UniRule"/>
</dbReference>
<evidence type="ECO:0000313" key="4">
    <source>
        <dbReference type="Proteomes" id="UP000594638"/>
    </source>
</evidence>
<sequence>MSASGRASENLSLLVLQSEVKFDLEGYTSELVLIYNQFKSSLGLFEQVLRQLAFLHVIHGIMWINQKHKNDPKNRALQNILFGMLQRKDEAIAKRALITLCDFHWRKVWFDDRTANAICVACFHVSSK</sequence>
<gene>
    <name evidence="3" type="ORF">OLEA9_A121997</name>
</gene>
<keyword evidence="1" id="KW-0653">Protein transport</keyword>
<comment type="subcellular location">
    <subcellularLocation>
        <location evidence="1">Nucleus</location>
        <location evidence="1">Nucleolus</location>
    </subcellularLocation>
</comment>
<dbReference type="GO" id="GO:0000055">
    <property type="term" value="P:ribosomal large subunit export from nucleus"/>
    <property type="evidence" value="ECO:0007669"/>
    <property type="project" value="UniProtKB-UniRule"/>
</dbReference>
<keyword evidence="1" id="KW-0539">Nucleus</keyword>
<dbReference type="AlphaFoldDB" id="A0A8S0PMX3"/>
<keyword evidence="4" id="KW-1185">Reference proteome</keyword>
<organism evidence="3 4">
    <name type="scientific">Olea europaea subsp. europaea</name>
    <dbReference type="NCBI Taxonomy" id="158383"/>
    <lineage>
        <taxon>Eukaryota</taxon>
        <taxon>Viridiplantae</taxon>
        <taxon>Streptophyta</taxon>
        <taxon>Embryophyta</taxon>
        <taxon>Tracheophyta</taxon>
        <taxon>Spermatophyta</taxon>
        <taxon>Magnoliopsida</taxon>
        <taxon>eudicotyledons</taxon>
        <taxon>Gunneridae</taxon>
        <taxon>Pentapetalae</taxon>
        <taxon>asterids</taxon>
        <taxon>lamiids</taxon>
        <taxon>Lamiales</taxon>
        <taxon>Oleaceae</taxon>
        <taxon>Oleeae</taxon>
        <taxon>Olea</taxon>
    </lineage>
</organism>
<accession>A0A8S0PMX3</accession>
<comment type="function">
    <text evidence="1">Required for 60S pre-ribosomal subunits export to the cytoplasm.</text>
</comment>
<dbReference type="Proteomes" id="UP000594638">
    <property type="component" value="Unassembled WGS sequence"/>
</dbReference>
<dbReference type="Pfam" id="PF08158">
    <property type="entry name" value="SDA1_HEAT"/>
    <property type="match status" value="1"/>
</dbReference>
<protein>
    <recommendedName>
        <fullName evidence="1">Protein SDA1</fullName>
    </recommendedName>
</protein>
<dbReference type="InterPro" id="IPR012977">
    <property type="entry name" value="SDA1_N"/>
</dbReference>
<evidence type="ECO:0000256" key="1">
    <source>
        <dbReference type="RuleBase" id="RU365057"/>
    </source>
</evidence>
<evidence type="ECO:0000313" key="3">
    <source>
        <dbReference type="EMBL" id="CAA2954767.1"/>
    </source>
</evidence>
<dbReference type="PANTHER" id="PTHR12730">
    <property type="entry name" value="HSDA/SDA1-RELATED"/>
    <property type="match status" value="1"/>
</dbReference>
<dbReference type="OrthoDB" id="2196187at2759"/>
<keyword evidence="1" id="KW-0813">Transport</keyword>
<dbReference type="InterPro" id="IPR027312">
    <property type="entry name" value="Sda1"/>
</dbReference>
<dbReference type="Gramene" id="OE9A121997T1">
    <property type="protein sequence ID" value="OE9A121997C1"/>
    <property type="gene ID" value="OE9A121997"/>
</dbReference>
<comment type="caution">
    <text evidence="3">The sequence shown here is derived from an EMBL/GenBank/DDBJ whole genome shotgun (WGS) entry which is preliminary data.</text>
</comment>
<evidence type="ECO:0000259" key="2">
    <source>
        <dbReference type="Pfam" id="PF08158"/>
    </source>
</evidence>
<dbReference type="GO" id="GO:0005730">
    <property type="term" value="C:nucleolus"/>
    <property type="evidence" value="ECO:0007669"/>
    <property type="project" value="UniProtKB-SubCell"/>
</dbReference>
<dbReference type="EMBL" id="CACTIH010000124">
    <property type="protein sequence ID" value="CAA2954767.1"/>
    <property type="molecule type" value="Genomic_DNA"/>
</dbReference>
<comment type="similarity">
    <text evidence="1">Belongs to the SDA1 family.</text>
</comment>
<feature type="domain" description="SDA1 N-terminal" evidence="2">
    <location>
        <begin position="46"/>
        <end position="128"/>
    </location>
</feature>
<keyword evidence="1" id="KW-0690">Ribosome biogenesis</keyword>